<dbReference type="PANTHER" id="PTHR21230:SF1">
    <property type="entry name" value="GOLGI SNAP RECEPTOR COMPLEX MEMBER 2"/>
    <property type="match status" value="1"/>
</dbReference>
<dbReference type="PANTHER" id="PTHR21230">
    <property type="entry name" value="VESICLE TRANSPORT V-SNARE PROTEIN VTI1-RELATED"/>
    <property type="match status" value="1"/>
</dbReference>
<accession>A0A9W7YCF2</accession>
<evidence type="ECO:0000256" key="5">
    <source>
        <dbReference type="ARBA" id="ARBA00022927"/>
    </source>
</evidence>
<evidence type="ECO:0000256" key="10">
    <source>
        <dbReference type="ARBA" id="ARBA00040957"/>
    </source>
</evidence>
<dbReference type="Gene3D" id="1.20.5.110">
    <property type="match status" value="1"/>
</dbReference>
<keyword evidence="12" id="KW-0175">Coiled coil</keyword>
<evidence type="ECO:0000313" key="15">
    <source>
        <dbReference type="Proteomes" id="UP001143981"/>
    </source>
</evidence>
<dbReference type="GO" id="GO:0031201">
    <property type="term" value="C:SNARE complex"/>
    <property type="evidence" value="ECO:0007669"/>
    <property type="project" value="TreeGrafter"/>
</dbReference>
<name>A0A9W7YCF2_9FUNG</name>
<evidence type="ECO:0000256" key="12">
    <source>
        <dbReference type="SAM" id="Coils"/>
    </source>
</evidence>
<comment type="caution">
    <text evidence="14">The sequence shown here is derived from an EMBL/GenBank/DDBJ whole genome shotgun (WGS) entry which is preliminary data.</text>
</comment>
<dbReference type="AlphaFoldDB" id="A0A9W7YCF2"/>
<comment type="subcellular location">
    <subcellularLocation>
        <location evidence="1">Endoplasmic reticulum membrane</location>
        <topology evidence="1">Single-pass type IV membrane protein</topology>
    </subcellularLocation>
    <subcellularLocation>
        <location evidence="2">Golgi apparatus membrane</location>
        <topology evidence="2">Single-pass type IV membrane protein</topology>
    </subcellularLocation>
</comment>
<keyword evidence="5 11" id="KW-0653">Protein transport</keyword>
<dbReference type="GO" id="GO:0012507">
    <property type="term" value="C:ER to Golgi transport vesicle membrane"/>
    <property type="evidence" value="ECO:0007669"/>
    <property type="project" value="TreeGrafter"/>
</dbReference>
<evidence type="ECO:0000256" key="11">
    <source>
        <dbReference type="PIRNR" id="PIRNR028865"/>
    </source>
</evidence>
<gene>
    <name evidence="14" type="primary">BOS1</name>
    <name evidence="14" type="ORF">LPJ61_002790</name>
</gene>
<protein>
    <recommendedName>
        <fullName evidence="10 11">Protein transport protein BOS1</fullName>
    </recommendedName>
</protein>
<evidence type="ECO:0000313" key="14">
    <source>
        <dbReference type="EMBL" id="KAJ1730888.1"/>
    </source>
</evidence>
<evidence type="ECO:0000256" key="13">
    <source>
        <dbReference type="SAM" id="Phobius"/>
    </source>
</evidence>
<evidence type="ECO:0000256" key="6">
    <source>
        <dbReference type="ARBA" id="ARBA00022989"/>
    </source>
</evidence>
<dbReference type="GO" id="GO:0006888">
    <property type="term" value="P:endoplasmic reticulum to Golgi vesicle-mediated transport"/>
    <property type="evidence" value="ECO:0007669"/>
    <property type="project" value="TreeGrafter"/>
</dbReference>
<organism evidence="14 15">
    <name type="scientific">Coemansia biformis</name>
    <dbReference type="NCBI Taxonomy" id="1286918"/>
    <lineage>
        <taxon>Eukaryota</taxon>
        <taxon>Fungi</taxon>
        <taxon>Fungi incertae sedis</taxon>
        <taxon>Zoopagomycota</taxon>
        <taxon>Kickxellomycotina</taxon>
        <taxon>Kickxellomycetes</taxon>
        <taxon>Kickxellales</taxon>
        <taxon>Kickxellaceae</taxon>
        <taxon>Coemansia</taxon>
    </lineage>
</organism>
<keyword evidence="3 11" id="KW-0813">Transport</keyword>
<proteinExistence type="inferred from homology"/>
<keyword evidence="15" id="KW-1185">Reference proteome</keyword>
<dbReference type="EMBL" id="JANBOI010000392">
    <property type="protein sequence ID" value="KAJ1730888.1"/>
    <property type="molecule type" value="Genomic_DNA"/>
</dbReference>
<dbReference type="Pfam" id="PF12352">
    <property type="entry name" value="V-SNARE_C"/>
    <property type="match status" value="1"/>
</dbReference>
<keyword evidence="4 13" id="KW-0812">Transmembrane</keyword>
<keyword evidence="8 11" id="KW-0472">Membrane</keyword>
<dbReference type="PIRSF" id="PIRSF028865">
    <property type="entry name" value="Membrin-2"/>
    <property type="match status" value="1"/>
</dbReference>
<feature type="transmembrane region" description="Helical" evidence="13">
    <location>
        <begin position="194"/>
        <end position="214"/>
    </location>
</feature>
<evidence type="ECO:0000256" key="1">
    <source>
        <dbReference type="ARBA" id="ARBA00004163"/>
    </source>
</evidence>
<reference evidence="14" key="1">
    <citation type="submission" date="2022-07" db="EMBL/GenBank/DDBJ databases">
        <title>Phylogenomic reconstructions and comparative analyses of Kickxellomycotina fungi.</title>
        <authorList>
            <person name="Reynolds N.K."/>
            <person name="Stajich J.E."/>
            <person name="Barry K."/>
            <person name="Grigoriev I.V."/>
            <person name="Crous P."/>
            <person name="Smith M.E."/>
        </authorList>
    </citation>
    <scope>NUCLEOTIDE SEQUENCE</scope>
    <source>
        <strain evidence="14">BCRC 34381</strain>
    </source>
</reference>
<keyword evidence="6 13" id="KW-1133">Transmembrane helix</keyword>
<dbReference type="OrthoDB" id="158360at2759"/>
<dbReference type="GO" id="GO:0005789">
    <property type="term" value="C:endoplasmic reticulum membrane"/>
    <property type="evidence" value="ECO:0007669"/>
    <property type="project" value="UniProtKB-SubCell"/>
</dbReference>
<evidence type="ECO:0000256" key="4">
    <source>
        <dbReference type="ARBA" id="ARBA00022692"/>
    </source>
</evidence>
<evidence type="ECO:0000256" key="9">
    <source>
        <dbReference type="ARBA" id="ARBA00037983"/>
    </source>
</evidence>
<dbReference type="InterPro" id="IPR027027">
    <property type="entry name" value="GOSR2/Membrin/Bos1"/>
</dbReference>
<dbReference type="GO" id="GO:0000139">
    <property type="term" value="C:Golgi membrane"/>
    <property type="evidence" value="ECO:0007669"/>
    <property type="project" value="UniProtKB-SubCell"/>
</dbReference>
<keyword evidence="7" id="KW-0333">Golgi apparatus</keyword>
<dbReference type="GO" id="GO:0006906">
    <property type="term" value="P:vesicle fusion"/>
    <property type="evidence" value="ECO:0007669"/>
    <property type="project" value="TreeGrafter"/>
</dbReference>
<evidence type="ECO:0000256" key="8">
    <source>
        <dbReference type="ARBA" id="ARBA00023136"/>
    </source>
</evidence>
<sequence>MASEYNAAQRVLHRIKQHVSEFELGASTSDTTVMQAAIAQDLQTLGQRISEYRLLGRQETNERKHKMMLDRAATMGDEHEQLKRRYEKLKQHKAEQALHRNERSELFQRGAGASRAPMDTAVAMDPQDEESFWGRAEQELDGYIAQGVASLDNLREQRGFLHNAHRRILNAGETLGLSQSVIALINRRTAQDKIILGSGMVFTCIFIYAIVHYFG</sequence>
<comment type="similarity">
    <text evidence="9 11">Belongs to the BOS1 family.</text>
</comment>
<dbReference type="Proteomes" id="UP001143981">
    <property type="component" value="Unassembled WGS sequence"/>
</dbReference>
<dbReference type="GO" id="GO:0000149">
    <property type="term" value="F:SNARE binding"/>
    <property type="evidence" value="ECO:0007669"/>
    <property type="project" value="TreeGrafter"/>
</dbReference>
<dbReference type="GO" id="GO:0015031">
    <property type="term" value="P:protein transport"/>
    <property type="evidence" value="ECO:0007669"/>
    <property type="project" value="UniProtKB-KW"/>
</dbReference>
<dbReference type="GO" id="GO:0005484">
    <property type="term" value="F:SNAP receptor activity"/>
    <property type="evidence" value="ECO:0007669"/>
    <property type="project" value="InterPro"/>
</dbReference>
<evidence type="ECO:0000256" key="7">
    <source>
        <dbReference type="ARBA" id="ARBA00023034"/>
    </source>
</evidence>
<comment type="function">
    <text evidence="11">SNARE required for protein transport between the ER and the Golgi complex.</text>
</comment>
<dbReference type="GO" id="GO:0031902">
    <property type="term" value="C:late endosome membrane"/>
    <property type="evidence" value="ECO:0007669"/>
    <property type="project" value="TreeGrafter"/>
</dbReference>
<evidence type="ECO:0000256" key="3">
    <source>
        <dbReference type="ARBA" id="ARBA00022448"/>
    </source>
</evidence>
<feature type="coiled-coil region" evidence="12">
    <location>
        <begin position="72"/>
        <end position="99"/>
    </location>
</feature>
<evidence type="ECO:0000256" key="2">
    <source>
        <dbReference type="ARBA" id="ARBA00004409"/>
    </source>
</evidence>